<keyword evidence="15" id="KW-1185">Reference proteome</keyword>
<accession>A0A399R680</accession>
<evidence type="ECO:0000256" key="1">
    <source>
        <dbReference type="ARBA" id="ARBA00005190"/>
    </source>
</evidence>
<dbReference type="EC" id="2.7.1.30" evidence="3"/>
<dbReference type="FunFam" id="3.30.420.40:FF:000008">
    <property type="entry name" value="Glycerol kinase"/>
    <property type="match status" value="1"/>
</dbReference>
<comment type="catalytic activity">
    <reaction evidence="10">
        <text>glycerol + ATP = sn-glycerol 3-phosphate + ADP + H(+)</text>
        <dbReference type="Rhea" id="RHEA:21644"/>
        <dbReference type="ChEBI" id="CHEBI:15378"/>
        <dbReference type="ChEBI" id="CHEBI:17754"/>
        <dbReference type="ChEBI" id="CHEBI:30616"/>
        <dbReference type="ChEBI" id="CHEBI:57597"/>
        <dbReference type="ChEBI" id="CHEBI:456216"/>
        <dbReference type="EC" id="2.7.1.30"/>
    </reaction>
</comment>
<dbReference type="InterPro" id="IPR018484">
    <property type="entry name" value="FGGY_N"/>
</dbReference>
<evidence type="ECO:0000256" key="6">
    <source>
        <dbReference type="ARBA" id="ARBA00022777"/>
    </source>
</evidence>
<evidence type="ECO:0000259" key="12">
    <source>
        <dbReference type="Pfam" id="PF00370"/>
    </source>
</evidence>
<evidence type="ECO:0000256" key="10">
    <source>
        <dbReference type="ARBA" id="ARBA00052101"/>
    </source>
</evidence>
<dbReference type="Pfam" id="PF02782">
    <property type="entry name" value="FGGY_C"/>
    <property type="match status" value="1"/>
</dbReference>
<dbReference type="OrthoDB" id="9805576at2"/>
<evidence type="ECO:0000256" key="9">
    <source>
        <dbReference type="ARBA" id="ARBA00043149"/>
    </source>
</evidence>
<dbReference type="Proteomes" id="UP000265431">
    <property type="component" value="Unassembled WGS sequence"/>
</dbReference>
<dbReference type="SUPFAM" id="SSF53067">
    <property type="entry name" value="Actin-like ATPase domain"/>
    <property type="match status" value="2"/>
</dbReference>
<evidence type="ECO:0000256" key="4">
    <source>
        <dbReference type="ARBA" id="ARBA00022679"/>
    </source>
</evidence>
<evidence type="ECO:0000313" key="15">
    <source>
        <dbReference type="Proteomes" id="UP000265431"/>
    </source>
</evidence>
<keyword evidence="6 11" id="KW-0418">Kinase</keyword>
<sequence>MQSDALILTLDQGTTSSRAMVFDASGAVVAVAQEEFAQHFPKPGWVEHDPEDIWQTTLDTARRAMVAAEAETGGKVVSIGIANQRETVIVWNRETGKPVSRAIVWQDRRTASMCEALKAGGHEDMVNERSGLTIDPYFSGTKLRWILENVPDAASLADAGKLAFGTVDSFLMYRLSGGQAHVTDETNASRTLLYNIREGRWDEDLLRLLKVPRSVLPDVKTSAAAFCDAVPEWFGRVLPVTGVAGDQQSAAFGQACFHPGMVKSTYGTGCFLLANCGDECLTSTNRLLSTIACRTGAAPQFAVEGSIFIAGAVSQWLRDSLQIIKSASETELLAQQAGGNEGVYFVPAFTGLGAPHWDADARGAMYGLTRGTNKADIARAALESVAYQTLDLLTALNADGFDAGRIRVDGGMVANSWFLQFLADVTATTIDRPDMIESTARGAAFLSGLQSGVFDSVDTLEKLWQSETVFRPSMHDAERKVLVTGWQKAVKTTLYRAQLDRE</sequence>
<feature type="domain" description="Carbohydrate kinase FGGY N-terminal" evidence="12">
    <location>
        <begin position="7"/>
        <end position="253"/>
    </location>
</feature>
<protein>
    <recommendedName>
        <fullName evidence="3">glycerol kinase</fullName>
        <ecNumber evidence="3">2.7.1.30</ecNumber>
    </recommendedName>
    <alternativeName>
        <fullName evidence="9">ATP:glycerol 3-phosphotransferase</fullName>
    </alternativeName>
</protein>
<keyword evidence="5" id="KW-0547">Nucleotide-binding</keyword>
<dbReference type="InterPro" id="IPR000577">
    <property type="entry name" value="Carb_kinase_FGGY"/>
</dbReference>
<reference evidence="14 15" key="1">
    <citation type="submission" date="2018-08" db="EMBL/GenBank/DDBJ databases">
        <title>Henriciella mobilis sp. nov., isolated from seawater.</title>
        <authorList>
            <person name="Cheng H."/>
            <person name="Wu Y.-H."/>
            <person name="Xu X.-W."/>
            <person name="Guo L.-L."/>
        </authorList>
    </citation>
    <scope>NUCLEOTIDE SEQUENCE [LARGE SCALE GENOMIC DNA]</scope>
    <source>
        <strain evidence="14 15">CCUG66934</strain>
    </source>
</reference>
<dbReference type="GO" id="GO:0005829">
    <property type="term" value="C:cytosol"/>
    <property type="evidence" value="ECO:0007669"/>
    <property type="project" value="TreeGrafter"/>
</dbReference>
<dbReference type="AlphaFoldDB" id="A0A399R680"/>
<dbReference type="GO" id="GO:0005524">
    <property type="term" value="F:ATP binding"/>
    <property type="evidence" value="ECO:0007669"/>
    <property type="project" value="UniProtKB-KW"/>
</dbReference>
<evidence type="ECO:0000256" key="8">
    <source>
        <dbReference type="ARBA" id="ARBA00022840"/>
    </source>
</evidence>
<dbReference type="CDD" id="cd07786">
    <property type="entry name" value="FGGY_EcGK_like"/>
    <property type="match status" value="1"/>
</dbReference>
<evidence type="ECO:0000256" key="3">
    <source>
        <dbReference type="ARBA" id="ARBA00012099"/>
    </source>
</evidence>
<dbReference type="InterPro" id="IPR018483">
    <property type="entry name" value="Carb_kinase_FGGY_CS"/>
</dbReference>
<dbReference type="FunFam" id="3.30.420.40:FF:000007">
    <property type="entry name" value="Glycerol kinase"/>
    <property type="match status" value="1"/>
</dbReference>
<dbReference type="RefSeq" id="WP_119378007.1">
    <property type="nucleotide sequence ID" value="NZ_QWGB01000003.1"/>
</dbReference>
<dbReference type="GO" id="GO:0006072">
    <property type="term" value="P:glycerol-3-phosphate metabolic process"/>
    <property type="evidence" value="ECO:0007669"/>
    <property type="project" value="InterPro"/>
</dbReference>
<dbReference type="InterPro" id="IPR005999">
    <property type="entry name" value="Glycerol_kin"/>
</dbReference>
<comment type="similarity">
    <text evidence="2 11">Belongs to the FGGY kinase family.</text>
</comment>
<evidence type="ECO:0000256" key="2">
    <source>
        <dbReference type="ARBA" id="ARBA00009156"/>
    </source>
</evidence>
<dbReference type="GO" id="GO:0019563">
    <property type="term" value="P:glycerol catabolic process"/>
    <property type="evidence" value="ECO:0007669"/>
    <property type="project" value="TreeGrafter"/>
</dbReference>
<dbReference type="NCBIfam" id="TIGR01311">
    <property type="entry name" value="glycerol_kin"/>
    <property type="match status" value="1"/>
</dbReference>
<dbReference type="InterPro" id="IPR043129">
    <property type="entry name" value="ATPase_NBD"/>
</dbReference>
<dbReference type="InterPro" id="IPR018485">
    <property type="entry name" value="FGGY_C"/>
</dbReference>
<keyword evidence="4 11" id="KW-0808">Transferase</keyword>
<comment type="caution">
    <text evidence="14">The sequence shown here is derived from an EMBL/GenBank/DDBJ whole genome shotgun (WGS) entry which is preliminary data.</text>
</comment>
<dbReference type="Pfam" id="PF00370">
    <property type="entry name" value="FGGY_N"/>
    <property type="match status" value="1"/>
</dbReference>
<evidence type="ECO:0000313" key="14">
    <source>
        <dbReference type="EMBL" id="RIJ26154.1"/>
    </source>
</evidence>
<keyword evidence="7" id="KW-0319">Glycerol metabolism</keyword>
<gene>
    <name evidence="14" type="primary">glpK</name>
    <name evidence="14" type="ORF">D1224_00615</name>
</gene>
<comment type="pathway">
    <text evidence="1">Polyol metabolism; glycerol degradation via glycerol kinase pathway; sn-glycerol 3-phosphate from glycerol: step 1/1.</text>
</comment>
<keyword evidence="8" id="KW-0067">ATP-binding</keyword>
<dbReference type="EMBL" id="QWGB01000003">
    <property type="protein sequence ID" value="RIJ26154.1"/>
    <property type="molecule type" value="Genomic_DNA"/>
</dbReference>
<dbReference type="PIRSF" id="PIRSF000538">
    <property type="entry name" value="GlpK"/>
    <property type="match status" value="1"/>
</dbReference>
<dbReference type="NCBIfam" id="NF000756">
    <property type="entry name" value="PRK00047.1"/>
    <property type="match status" value="1"/>
</dbReference>
<name>A0A399R680_9PROT</name>
<organism evidence="14 15">
    <name type="scientific">Henriciella barbarensis</name>
    <dbReference type="NCBI Taxonomy" id="86342"/>
    <lineage>
        <taxon>Bacteria</taxon>
        <taxon>Pseudomonadati</taxon>
        <taxon>Pseudomonadota</taxon>
        <taxon>Alphaproteobacteria</taxon>
        <taxon>Hyphomonadales</taxon>
        <taxon>Hyphomonadaceae</taxon>
        <taxon>Henriciella</taxon>
    </lineage>
</organism>
<dbReference type="Gene3D" id="3.30.420.40">
    <property type="match status" value="2"/>
</dbReference>
<evidence type="ECO:0000256" key="11">
    <source>
        <dbReference type="RuleBase" id="RU003733"/>
    </source>
</evidence>
<feature type="domain" description="Carbohydrate kinase FGGY C-terminal" evidence="13">
    <location>
        <begin position="264"/>
        <end position="447"/>
    </location>
</feature>
<dbReference type="PANTHER" id="PTHR10196">
    <property type="entry name" value="SUGAR KINASE"/>
    <property type="match status" value="1"/>
</dbReference>
<proteinExistence type="inferred from homology"/>
<evidence type="ECO:0000259" key="13">
    <source>
        <dbReference type="Pfam" id="PF02782"/>
    </source>
</evidence>
<evidence type="ECO:0000256" key="5">
    <source>
        <dbReference type="ARBA" id="ARBA00022741"/>
    </source>
</evidence>
<dbReference type="PROSITE" id="PS00445">
    <property type="entry name" value="FGGY_KINASES_2"/>
    <property type="match status" value="1"/>
</dbReference>
<evidence type="ECO:0000256" key="7">
    <source>
        <dbReference type="ARBA" id="ARBA00022798"/>
    </source>
</evidence>
<dbReference type="PANTHER" id="PTHR10196:SF78">
    <property type="entry name" value="GLYCEROL KINASE"/>
    <property type="match status" value="1"/>
</dbReference>
<dbReference type="GO" id="GO:0004370">
    <property type="term" value="F:glycerol kinase activity"/>
    <property type="evidence" value="ECO:0007669"/>
    <property type="project" value="UniProtKB-EC"/>
</dbReference>
<dbReference type="PROSITE" id="PS00933">
    <property type="entry name" value="FGGY_KINASES_1"/>
    <property type="match status" value="1"/>
</dbReference>